<comment type="similarity">
    <text evidence="1 2">Belongs to the phD/YefM antitoxin family.</text>
</comment>
<gene>
    <name evidence="3" type="ORF">SAMN04488120_10564</name>
</gene>
<dbReference type="InterPro" id="IPR006442">
    <property type="entry name" value="Antitoxin_Phd/YefM"/>
</dbReference>
<dbReference type="SUPFAM" id="SSF143120">
    <property type="entry name" value="YefM-like"/>
    <property type="match status" value="1"/>
</dbReference>
<organism evidence="3 4">
    <name type="scientific">Fontimonas thermophila</name>
    <dbReference type="NCBI Taxonomy" id="1076937"/>
    <lineage>
        <taxon>Bacteria</taxon>
        <taxon>Pseudomonadati</taxon>
        <taxon>Pseudomonadota</taxon>
        <taxon>Gammaproteobacteria</taxon>
        <taxon>Nevskiales</taxon>
        <taxon>Nevskiaceae</taxon>
        <taxon>Fontimonas</taxon>
    </lineage>
</organism>
<evidence type="ECO:0000256" key="1">
    <source>
        <dbReference type="ARBA" id="ARBA00009981"/>
    </source>
</evidence>
<dbReference type="InterPro" id="IPR036165">
    <property type="entry name" value="YefM-like_sf"/>
</dbReference>
<evidence type="ECO:0000313" key="3">
    <source>
        <dbReference type="EMBL" id="SFF47608.1"/>
    </source>
</evidence>
<dbReference type="Pfam" id="PF02604">
    <property type="entry name" value="PhdYeFM_antitox"/>
    <property type="match status" value="1"/>
</dbReference>
<dbReference type="OrthoDB" id="9800503at2"/>
<dbReference type="PANTHER" id="PTHR35377">
    <property type="entry name" value="ANTITOXIN VAPB49-RELATED-RELATED"/>
    <property type="match status" value="1"/>
</dbReference>
<evidence type="ECO:0000256" key="2">
    <source>
        <dbReference type="RuleBase" id="RU362080"/>
    </source>
</evidence>
<protein>
    <recommendedName>
        <fullName evidence="2">Antitoxin</fullName>
    </recommendedName>
</protein>
<dbReference type="EMBL" id="FOOC01000005">
    <property type="protein sequence ID" value="SFF47608.1"/>
    <property type="molecule type" value="Genomic_DNA"/>
</dbReference>
<dbReference type="Gene3D" id="3.40.1620.10">
    <property type="entry name" value="YefM-like domain"/>
    <property type="match status" value="1"/>
</dbReference>
<comment type="function">
    <text evidence="2">Antitoxin component of a type II toxin-antitoxin (TA) system.</text>
</comment>
<name>A0A1I2J0R5_9GAMM</name>
<dbReference type="Proteomes" id="UP000199771">
    <property type="component" value="Unassembled WGS sequence"/>
</dbReference>
<proteinExistence type="inferred from homology"/>
<sequence>MEIVNIHEAKAHLSEYLARVEAGETIVIARRNKPVAELRPASKPAPEKRRPIGLAKGLIEIAPDAFAPMSEEELADWYEIRPDDPLHPNWKG</sequence>
<keyword evidence="4" id="KW-1185">Reference proteome</keyword>
<dbReference type="InterPro" id="IPR051416">
    <property type="entry name" value="phD-YefM_TA_antitoxins"/>
</dbReference>
<accession>A0A1I2J0R5</accession>
<dbReference type="NCBIfam" id="TIGR01552">
    <property type="entry name" value="phd_fam"/>
    <property type="match status" value="1"/>
</dbReference>
<reference evidence="3 4" key="1">
    <citation type="submission" date="2016-10" db="EMBL/GenBank/DDBJ databases">
        <authorList>
            <person name="de Groot N.N."/>
        </authorList>
    </citation>
    <scope>NUCLEOTIDE SEQUENCE [LARGE SCALE GENOMIC DNA]</scope>
    <source>
        <strain evidence="3 4">DSM 23609</strain>
    </source>
</reference>
<evidence type="ECO:0000313" key="4">
    <source>
        <dbReference type="Proteomes" id="UP000199771"/>
    </source>
</evidence>
<dbReference type="STRING" id="1076937.SAMN04488120_10564"/>
<dbReference type="AlphaFoldDB" id="A0A1I2J0R5"/>